<accession>A0ABR1MQA7</accession>
<evidence type="ECO:0000313" key="2">
    <source>
        <dbReference type="EMBL" id="KAK7555884.1"/>
    </source>
</evidence>
<feature type="region of interest" description="Disordered" evidence="1">
    <location>
        <begin position="24"/>
        <end position="48"/>
    </location>
</feature>
<sequence length="201" mass="22093">MHLVSISFNCLRVRSSSRALQKIKSHQNSPRLGKQSAAHLANSTTRHTRLSPSICKHALFSKTRLGRQRSHLFDLSLLARIPAPYLTAKGQVHPSAAPTPAPQGRSPLYITTLNLQLPTRVSGPSGSRPRLLPESTKSRFMSSGSSFAIPSRQGVGNALGTRCFLFRPLYRAKGGPPRPMDLSMVLWCIYIIRPTLHPPGK</sequence>
<organism evidence="2 3">
    <name type="scientific">Phyllosticta citricarpa</name>
    <dbReference type="NCBI Taxonomy" id="55181"/>
    <lineage>
        <taxon>Eukaryota</taxon>
        <taxon>Fungi</taxon>
        <taxon>Dikarya</taxon>
        <taxon>Ascomycota</taxon>
        <taxon>Pezizomycotina</taxon>
        <taxon>Dothideomycetes</taxon>
        <taxon>Dothideomycetes incertae sedis</taxon>
        <taxon>Botryosphaeriales</taxon>
        <taxon>Phyllostictaceae</taxon>
        <taxon>Phyllosticta</taxon>
    </lineage>
</organism>
<gene>
    <name evidence="2" type="ORF">IWX46DRAFT_144139</name>
</gene>
<name>A0ABR1MQA7_9PEZI</name>
<proteinExistence type="predicted"/>
<protein>
    <submittedName>
        <fullName evidence="2">Uncharacterized protein</fullName>
    </submittedName>
</protein>
<dbReference type="Proteomes" id="UP001365128">
    <property type="component" value="Unassembled WGS sequence"/>
</dbReference>
<reference evidence="2 3" key="1">
    <citation type="submission" date="2024-04" db="EMBL/GenBank/DDBJ databases">
        <title>Phyllosticta paracitricarpa is synonymous to the EU quarantine fungus P. citricarpa based on phylogenomic analyses.</title>
        <authorList>
            <consortium name="Lawrence Berkeley National Laboratory"/>
            <person name="Van Ingen-Buijs V.A."/>
            <person name="Van Westerhoven A.C."/>
            <person name="Haridas S."/>
            <person name="Skiadas P."/>
            <person name="Martin F."/>
            <person name="Groenewald J.Z."/>
            <person name="Crous P.W."/>
            <person name="Seidl M.F."/>
        </authorList>
    </citation>
    <scope>NUCLEOTIDE SEQUENCE [LARGE SCALE GENOMIC DNA]</scope>
    <source>
        <strain evidence="2 3">CBS 122670</strain>
    </source>
</reference>
<comment type="caution">
    <text evidence="2">The sequence shown here is derived from an EMBL/GenBank/DDBJ whole genome shotgun (WGS) entry which is preliminary data.</text>
</comment>
<evidence type="ECO:0000256" key="1">
    <source>
        <dbReference type="SAM" id="MobiDB-lite"/>
    </source>
</evidence>
<feature type="region of interest" description="Disordered" evidence="1">
    <location>
        <begin position="119"/>
        <end position="140"/>
    </location>
</feature>
<evidence type="ECO:0000313" key="3">
    <source>
        <dbReference type="Proteomes" id="UP001365128"/>
    </source>
</evidence>
<dbReference type="EMBL" id="JBBPDW010000002">
    <property type="protein sequence ID" value="KAK7555884.1"/>
    <property type="molecule type" value="Genomic_DNA"/>
</dbReference>
<keyword evidence="3" id="KW-1185">Reference proteome</keyword>